<evidence type="ECO:0000256" key="1">
    <source>
        <dbReference type="ARBA" id="ARBA00004479"/>
    </source>
</evidence>
<evidence type="ECO:0000256" key="2">
    <source>
        <dbReference type="ARBA" id="ARBA00012513"/>
    </source>
</evidence>
<keyword evidence="6" id="KW-0808">Transferase</keyword>
<feature type="domain" description="Protein kinase" evidence="20">
    <location>
        <begin position="688"/>
        <end position="971"/>
    </location>
</feature>
<keyword evidence="4" id="KW-0597">Phosphoprotein</keyword>
<reference evidence="21" key="1">
    <citation type="journal article" date="2023" name="Plant J.">
        <title>The genome of the king protea, Protea cynaroides.</title>
        <authorList>
            <person name="Chang J."/>
            <person name="Duong T.A."/>
            <person name="Schoeman C."/>
            <person name="Ma X."/>
            <person name="Roodt D."/>
            <person name="Barker N."/>
            <person name="Li Z."/>
            <person name="Van de Peer Y."/>
            <person name="Mizrachi E."/>
        </authorList>
    </citation>
    <scope>NUCLEOTIDE SEQUENCE</scope>
    <source>
        <tissue evidence="21">Young leaves</tissue>
    </source>
</reference>
<keyword evidence="8" id="KW-0732">Signal</keyword>
<dbReference type="InterPro" id="IPR000719">
    <property type="entry name" value="Prot_kinase_dom"/>
</dbReference>
<dbReference type="EMBL" id="JAMYWD010000001">
    <property type="protein sequence ID" value="KAJ4981260.1"/>
    <property type="molecule type" value="Genomic_DNA"/>
</dbReference>
<keyword evidence="7 19" id="KW-0812">Transmembrane</keyword>
<comment type="caution">
    <text evidence="21">The sequence shown here is derived from an EMBL/GenBank/DDBJ whole genome shotgun (WGS) entry which is preliminary data.</text>
</comment>
<dbReference type="GO" id="GO:0005524">
    <property type="term" value="F:ATP binding"/>
    <property type="evidence" value="ECO:0007669"/>
    <property type="project" value="UniProtKB-KW"/>
</dbReference>
<evidence type="ECO:0000256" key="13">
    <source>
        <dbReference type="ARBA" id="ARBA00022989"/>
    </source>
</evidence>
<evidence type="ECO:0000256" key="4">
    <source>
        <dbReference type="ARBA" id="ARBA00022553"/>
    </source>
</evidence>
<dbReference type="Proteomes" id="UP001141806">
    <property type="component" value="Unassembled WGS sequence"/>
</dbReference>
<dbReference type="Pfam" id="PF07714">
    <property type="entry name" value="PK_Tyr_Ser-Thr"/>
    <property type="match status" value="1"/>
</dbReference>
<proteinExistence type="predicted"/>
<dbReference type="InterPro" id="IPR008271">
    <property type="entry name" value="Ser/Thr_kinase_AS"/>
</dbReference>
<keyword evidence="22" id="KW-1185">Reference proteome</keyword>
<keyword evidence="14 19" id="KW-0472">Membrane</keyword>
<dbReference type="GO" id="GO:0016020">
    <property type="term" value="C:membrane"/>
    <property type="evidence" value="ECO:0007669"/>
    <property type="project" value="UniProtKB-SubCell"/>
</dbReference>
<gene>
    <name evidence="21" type="ORF">NE237_032097</name>
</gene>
<evidence type="ECO:0000256" key="6">
    <source>
        <dbReference type="ARBA" id="ARBA00022679"/>
    </source>
</evidence>
<protein>
    <recommendedName>
        <fullName evidence="2">non-specific serine/threonine protein kinase</fullName>
        <ecNumber evidence="2">2.7.11.1</ecNumber>
    </recommendedName>
</protein>
<evidence type="ECO:0000256" key="16">
    <source>
        <dbReference type="ARBA" id="ARBA00023180"/>
    </source>
</evidence>
<evidence type="ECO:0000256" key="12">
    <source>
        <dbReference type="ARBA" id="ARBA00022840"/>
    </source>
</evidence>
<dbReference type="InterPro" id="IPR051824">
    <property type="entry name" value="LRR_Rcpt-Like_S/T_Kinase"/>
</dbReference>
<dbReference type="Gene3D" id="1.10.510.10">
    <property type="entry name" value="Transferase(Phosphotransferase) domain 1"/>
    <property type="match status" value="1"/>
</dbReference>
<dbReference type="Pfam" id="PF13855">
    <property type="entry name" value="LRR_8"/>
    <property type="match status" value="1"/>
</dbReference>
<dbReference type="PANTHER" id="PTHR48006">
    <property type="entry name" value="LEUCINE-RICH REPEAT-CONTAINING PROTEIN DDB_G0281931-RELATED"/>
    <property type="match status" value="1"/>
</dbReference>
<evidence type="ECO:0000259" key="20">
    <source>
        <dbReference type="PROSITE" id="PS50011"/>
    </source>
</evidence>
<dbReference type="PANTHER" id="PTHR48006:SF52">
    <property type="entry name" value="PROTEIN KINASE DOMAIN-CONTAINING PROTEIN"/>
    <property type="match status" value="1"/>
</dbReference>
<keyword evidence="11" id="KW-0418">Kinase</keyword>
<dbReference type="EC" id="2.7.11.1" evidence="2"/>
<dbReference type="OrthoDB" id="1897577at2759"/>
<keyword evidence="3" id="KW-0723">Serine/threonine-protein kinase</keyword>
<dbReference type="FunFam" id="1.10.510.10:FF:000044">
    <property type="entry name" value="Putative LRR receptor-like serine/threonine-protein kinase"/>
    <property type="match status" value="1"/>
</dbReference>
<dbReference type="GO" id="GO:0004674">
    <property type="term" value="F:protein serine/threonine kinase activity"/>
    <property type="evidence" value="ECO:0007669"/>
    <property type="project" value="UniProtKB-KW"/>
</dbReference>
<keyword evidence="5" id="KW-0433">Leucine-rich repeat</keyword>
<dbReference type="FunFam" id="2.60.120.430:FF:000004">
    <property type="entry name" value="Putative leucine-rich repeat receptor-like serine/threonine-protein kinase"/>
    <property type="match status" value="1"/>
</dbReference>
<dbReference type="AlphaFoldDB" id="A0A9Q0L2R8"/>
<evidence type="ECO:0000256" key="14">
    <source>
        <dbReference type="ARBA" id="ARBA00023136"/>
    </source>
</evidence>
<dbReference type="InterPro" id="IPR001245">
    <property type="entry name" value="Ser-Thr/Tyr_kinase_cat_dom"/>
</dbReference>
<keyword evidence="9" id="KW-0677">Repeat</keyword>
<dbReference type="SUPFAM" id="SSF52058">
    <property type="entry name" value="L domain-like"/>
    <property type="match status" value="1"/>
</dbReference>
<dbReference type="FunFam" id="3.80.10.10:FF:001070">
    <property type="entry name" value="Leucine-rich repeat transmembrane protein kinase"/>
    <property type="match status" value="1"/>
</dbReference>
<dbReference type="Pfam" id="PF00560">
    <property type="entry name" value="LRR_1"/>
    <property type="match status" value="2"/>
</dbReference>
<dbReference type="Pfam" id="PF11721">
    <property type="entry name" value="Malectin"/>
    <property type="match status" value="1"/>
</dbReference>
<dbReference type="PROSITE" id="PS50011">
    <property type="entry name" value="PROTEIN_KINASE_DOM"/>
    <property type="match status" value="1"/>
</dbReference>
<evidence type="ECO:0000256" key="10">
    <source>
        <dbReference type="ARBA" id="ARBA00022741"/>
    </source>
</evidence>
<sequence length="1070" mass="117441">MAVGSCSYFDDSKTKKLLGRSSGSVVVSIWIICLGCFVDFAFGMTTTRLVDDEVKALQEIAESLGKKDWNFSVDPCSGESGWVTADQVEGAENAVTCNCSLPNSTFCHVVSIVLKSQGLPGVLPRNLGKLPYLQEIDLRRNYINGTIPAEWVSLPLVNITLLGNRLSGQIPKEFGNFTTLRNLTLEANQLSGPLPPELGNLVGIERILISSNNFTGPLPKELAKLTNLKDFRISDNNFTGTLPSFIKNWTKLKRLAIQASGLEGPIPSEISLLVKLTDMRISDINGTKMEFPPLSNMTSMKTLILRSCNIIGPLPDYLGEMKNLKTIDLSFNKLSGEIPSTFKELPNLNYVYLTGNMLNGSIPDWMLGTHHSIDLSYNNFTLGSSGEATCQPKNVNLFKSSSLRKNLSEVFPCSKSFNCSQKQWYSYINCGGKEVTIGKTIYNDDLDSAGPSIFFQSSYNWAFSSTGDFMDNEKPNDNYIAATSASQLLVDNENSQMYTTARLSPLSLTYYVFCLLNGNYTVKLHFAEIMFTNDQNYSSLGRRIFDVYIQGQSELKDFNIVDAAGGAGKAVIKIFTSVGVTSGTLEIRFYWAGKGTTAIPSRGTYGPLISAITVDSEFPPRSEGGKITSAAVIGIVALVVGLFLVVLGIFWWRGCLGRKNTMDQELRGLDLQTGSFTLRQIKAATNNFDPANKIGEGGFGPVYKGLLKDGTIIAVKQLSSKSKQGNREFVNEIGMISSLRHPHLVKLYGCCTEGNQLLLVYEYMENNSLARALFGKGPEECQLKLDWPTRSKICIGIARGLAFLHEESILKIVHRDIKATNVLLDKNLNPKISDFGLAKLDEEENTHISTRIAGTIGYMAPEYAMRGYLTDKADVYSFGVVALEIVSGKSNTSIRLKGEYVSLLDQALILQEKGNLMELVDPQLGFEFDKEEVLGMLNVALLCTNASSTLRPTMSVVVSMLEGRVAVQEFVPDTSISDEDMRSKSIRSHFQNDQDQSINESFTQSTFVDGPWAGSSKSAHDLYPVSAMVSMPVARANVGEFVADTSISGVNARFNAVKSNSQYSQDQSIN</sequence>
<keyword evidence="10" id="KW-0547">Nucleotide-binding</keyword>
<dbReference type="Gene3D" id="3.30.200.20">
    <property type="entry name" value="Phosphorylase Kinase, domain 1"/>
    <property type="match status" value="1"/>
</dbReference>
<evidence type="ECO:0000313" key="21">
    <source>
        <dbReference type="EMBL" id="KAJ4981260.1"/>
    </source>
</evidence>
<evidence type="ECO:0000256" key="9">
    <source>
        <dbReference type="ARBA" id="ARBA00022737"/>
    </source>
</evidence>
<dbReference type="Gene3D" id="2.60.120.430">
    <property type="entry name" value="Galactose-binding lectin"/>
    <property type="match status" value="1"/>
</dbReference>
<name>A0A9Q0L2R8_9MAGN</name>
<feature type="transmembrane region" description="Helical" evidence="19">
    <location>
        <begin position="23"/>
        <end position="44"/>
    </location>
</feature>
<evidence type="ECO:0000256" key="15">
    <source>
        <dbReference type="ARBA" id="ARBA00023170"/>
    </source>
</evidence>
<keyword evidence="12" id="KW-0067">ATP-binding</keyword>
<dbReference type="InterPro" id="IPR032675">
    <property type="entry name" value="LRR_dom_sf"/>
</dbReference>
<evidence type="ECO:0000256" key="18">
    <source>
        <dbReference type="ARBA" id="ARBA00048679"/>
    </source>
</evidence>
<dbReference type="Gene3D" id="3.80.10.10">
    <property type="entry name" value="Ribonuclease Inhibitor"/>
    <property type="match status" value="2"/>
</dbReference>
<dbReference type="InterPro" id="IPR011009">
    <property type="entry name" value="Kinase-like_dom_sf"/>
</dbReference>
<dbReference type="InterPro" id="IPR021720">
    <property type="entry name" value="Malectin_dom"/>
</dbReference>
<dbReference type="FunFam" id="3.80.10.10:FF:000452">
    <property type="entry name" value="Probable LRR receptor-like serine/threonine-protein kinase RFK1"/>
    <property type="match status" value="1"/>
</dbReference>
<keyword evidence="16" id="KW-0325">Glycoprotein</keyword>
<evidence type="ECO:0000256" key="8">
    <source>
        <dbReference type="ARBA" id="ARBA00022729"/>
    </source>
</evidence>
<dbReference type="InterPro" id="IPR001611">
    <property type="entry name" value="Leu-rich_rpt"/>
</dbReference>
<dbReference type="FunFam" id="3.30.200.20:FF:000217">
    <property type="entry name" value="probable LRR receptor-like serine/threonine-protein kinase At1g53430"/>
    <property type="match status" value="1"/>
</dbReference>
<dbReference type="CDD" id="cd14066">
    <property type="entry name" value="STKc_IRAK"/>
    <property type="match status" value="1"/>
</dbReference>
<evidence type="ECO:0000313" key="22">
    <source>
        <dbReference type="Proteomes" id="UP001141806"/>
    </source>
</evidence>
<evidence type="ECO:0000256" key="7">
    <source>
        <dbReference type="ARBA" id="ARBA00022692"/>
    </source>
</evidence>
<evidence type="ECO:0000256" key="5">
    <source>
        <dbReference type="ARBA" id="ARBA00022614"/>
    </source>
</evidence>
<evidence type="ECO:0000256" key="17">
    <source>
        <dbReference type="ARBA" id="ARBA00047899"/>
    </source>
</evidence>
<dbReference type="SMART" id="SM00220">
    <property type="entry name" value="S_TKc"/>
    <property type="match status" value="1"/>
</dbReference>
<keyword evidence="15" id="KW-0675">Receptor</keyword>
<dbReference type="SUPFAM" id="SSF56112">
    <property type="entry name" value="Protein kinase-like (PK-like)"/>
    <property type="match status" value="1"/>
</dbReference>
<feature type="transmembrane region" description="Helical" evidence="19">
    <location>
        <begin position="630"/>
        <end position="652"/>
    </location>
</feature>
<comment type="catalytic activity">
    <reaction evidence="17">
        <text>L-threonyl-[protein] + ATP = O-phospho-L-threonyl-[protein] + ADP + H(+)</text>
        <dbReference type="Rhea" id="RHEA:46608"/>
        <dbReference type="Rhea" id="RHEA-COMP:11060"/>
        <dbReference type="Rhea" id="RHEA-COMP:11605"/>
        <dbReference type="ChEBI" id="CHEBI:15378"/>
        <dbReference type="ChEBI" id="CHEBI:30013"/>
        <dbReference type="ChEBI" id="CHEBI:30616"/>
        <dbReference type="ChEBI" id="CHEBI:61977"/>
        <dbReference type="ChEBI" id="CHEBI:456216"/>
        <dbReference type="EC" id="2.7.11.1"/>
    </reaction>
</comment>
<organism evidence="21 22">
    <name type="scientific">Protea cynaroides</name>
    <dbReference type="NCBI Taxonomy" id="273540"/>
    <lineage>
        <taxon>Eukaryota</taxon>
        <taxon>Viridiplantae</taxon>
        <taxon>Streptophyta</taxon>
        <taxon>Embryophyta</taxon>
        <taxon>Tracheophyta</taxon>
        <taxon>Spermatophyta</taxon>
        <taxon>Magnoliopsida</taxon>
        <taxon>Proteales</taxon>
        <taxon>Proteaceae</taxon>
        <taxon>Protea</taxon>
    </lineage>
</organism>
<comment type="catalytic activity">
    <reaction evidence="18">
        <text>L-seryl-[protein] + ATP = O-phospho-L-seryl-[protein] + ADP + H(+)</text>
        <dbReference type="Rhea" id="RHEA:17989"/>
        <dbReference type="Rhea" id="RHEA-COMP:9863"/>
        <dbReference type="Rhea" id="RHEA-COMP:11604"/>
        <dbReference type="ChEBI" id="CHEBI:15378"/>
        <dbReference type="ChEBI" id="CHEBI:29999"/>
        <dbReference type="ChEBI" id="CHEBI:30616"/>
        <dbReference type="ChEBI" id="CHEBI:83421"/>
        <dbReference type="ChEBI" id="CHEBI:456216"/>
        <dbReference type="EC" id="2.7.11.1"/>
    </reaction>
</comment>
<evidence type="ECO:0000256" key="19">
    <source>
        <dbReference type="SAM" id="Phobius"/>
    </source>
</evidence>
<comment type="subcellular location">
    <subcellularLocation>
        <location evidence="1">Membrane</location>
        <topology evidence="1">Single-pass type I membrane protein</topology>
    </subcellularLocation>
</comment>
<keyword evidence="13 19" id="KW-1133">Transmembrane helix</keyword>
<evidence type="ECO:0000256" key="3">
    <source>
        <dbReference type="ARBA" id="ARBA00022527"/>
    </source>
</evidence>
<dbReference type="PROSITE" id="PS00108">
    <property type="entry name" value="PROTEIN_KINASE_ST"/>
    <property type="match status" value="1"/>
</dbReference>
<accession>A0A9Q0L2R8</accession>
<evidence type="ECO:0000256" key="11">
    <source>
        <dbReference type="ARBA" id="ARBA00022777"/>
    </source>
</evidence>